<accession>A0A6A4RWN6</accession>
<reference evidence="1 2" key="1">
    <citation type="submission" date="2019-06" db="EMBL/GenBank/DDBJ databases">
        <title>Draft genomes of female and male turbot (Scophthalmus maximus).</title>
        <authorList>
            <person name="Xu H."/>
            <person name="Xu X.-W."/>
            <person name="Shao C."/>
            <person name="Chen S."/>
        </authorList>
    </citation>
    <scope>NUCLEOTIDE SEQUENCE [LARGE SCALE GENOMIC DNA]</scope>
    <source>
        <strain evidence="1">Ysfricsl-2016a</strain>
        <tissue evidence="1">Blood</tissue>
    </source>
</reference>
<dbReference type="Proteomes" id="UP000438429">
    <property type="component" value="Unassembled WGS sequence"/>
</dbReference>
<evidence type="ECO:0000313" key="2">
    <source>
        <dbReference type="Proteomes" id="UP000438429"/>
    </source>
</evidence>
<sequence length="131" mass="14659">MVQSCCRRCRRPLGVRTAQSQWVEGGREVSGKSREHIEAIRRFAGPRRVHGSVSETTADLRLLFGRNTGRHAEEERDERTGVNVSPRAARRCGSCRRFADAAVVRSLARRTPTHCLCPRIPSNLSDHVTAP</sequence>
<gene>
    <name evidence="1" type="ORF">F2P81_023649</name>
</gene>
<organism evidence="1 2">
    <name type="scientific">Scophthalmus maximus</name>
    <name type="common">Turbot</name>
    <name type="synonym">Psetta maxima</name>
    <dbReference type="NCBI Taxonomy" id="52904"/>
    <lineage>
        <taxon>Eukaryota</taxon>
        <taxon>Metazoa</taxon>
        <taxon>Chordata</taxon>
        <taxon>Craniata</taxon>
        <taxon>Vertebrata</taxon>
        <taxon>Euteleostomi</taxon>
        <taxon>Actinopterygii</taxon>
        <taxon>Neopterygii</taxon>
        <taxon>Teleostei</taxon>
        <taxon>Neoteleostei</taxon>
        <taxon>Acanthomorphata</taxon>
        <taxon>Carangaria</taxon>
        <taxon>Pleuronectiformes</taxon>
        <taxon>Pleuronectoidei</taxon>
        <taxon>Scophthalmidae</taxon>
        <taxon>Scophthalmus</taxon>
    </lineage>
</organism>
<dbReference type="EMBL" id="VEVO01000021">
    <property type="protein sequence ID" value="KAF0024847.1"/>
    <property type="molecule type" value="Genomic_DNA"/>
</dbReference>
<comment type="caution">
    <text evidence="1">The sequence shown here is derived from an EMBL/GenBank/DDBJ whole genome shotgun (WGS) entry which is preliminary data.</text>
</comment>
<evidence type="ECO:0000313" key="1">
    <source>
        <dbReference type="EMBL" id="KAF0024847.1"/>
    </source>
</evidence>
<name>A0A6A4RWN6_SCOMX</name>
<dbReference type="AlphaFoldDB" id="A0A6A4RWN6"/>
<protein>
    <submittedName>
        <fullName evidence="1">Uncharacterized protein</fullName>
    </submittedName>
</protein>
<proteinExistence type="predicted"/>